<dbReference type="Gene3D" id="2.60.40.10">
    <property type="entry name" value="Immunoglobulins"/>
    <property type="match status" value="1"/>
</dbReference>
<evidence type="ECO:0000259" key="1">
    <source>
        <dbReference type="PROSITE" id="PS50835"/>
    </source>
</evidence>
<dbReference type="SUPFAM" id="SSF48726">
    <property type="entry name" value="Immunoglobulin"/>
    <property type="match status" value="1"/>
</dbReference>
<sequence length="215" mass="24324">MTYAGVVPRMLLGYTLYLQPTFMFNQVDVDLDSLFDVVVDHSMVVIPEEIRRCYGGLFDNAVKLQSASRPDARNEIIGPQEKYVSPGSTLQLHCVIKKATVTPSYLFWYHNHRMINYDIEQGIKVNIDLVEHESWLEIQCVSKQHSGNYNCESINALSARVLVHVIEGDNPAVMQHSTTTCISHRKSIFCVILVLLKLSTGITFRPVSVNVQPSR</sequence>
<feature type="domain" description="Ig-like" evidence="1">
    <location>
        <begin position="70"/>
        <end position="162"/>
    </location>
</feature>
<proteinExistence type="predicted"/>
<comment type="caution">
    <text evidence="2">The sequence shown here is derived from an EMBL/GenBank/DDBJ whole genome shotgun (WGS) entry which is preliminary data.</text>
</comment>
<dbReference type="AlphaFoldDB" id="A0ABD2AQB9"/>
<dbReference type="EMBL" id="JAUDFV010000141">
    <property type="protein sequence ID" value="KAL2722818.1"/>
    <property type="molecule type" value="Genomic_DNA"/>
</dbReference>
<protein>
    <submittedName>
        <fullName evidence="2">Hemicentin-1-like</fullName>
    </submittedName>
</protein>
<keyword evidence="3" id="KW-1185">Reference proteome</keyword>
<dbReference type="InterPro" id="IPR007110">
    <property type="entry name" value="Ig-like_dom"/>
</dbReference>
<gene>
    <name evidence="2" type="ORF">V1478_009681</name>
</gene>
<dbReference type="InterPro" id="IPR037448">
    <property type="entry name" value="Zig-8"/>
</dbReference>
<dbReference type="PANTHER" id="PTHR23279">
    <property type="entry name" value="DEFECTIVE PROBOSCIS EXTENSION RESPONSE DPR -RELATED"/>
    <property type="match status" value="1"/>
</dbReference>
<dbReference type="PANTHER" id="PTHR23279:SF37">
    <property type="entry name" value="DEFECTIVE PROBOSCIS EXTENSION RESPONSE 13, ISOFORM B"/>
    <property type="match status" value="1"/>
</dbReference>
<dbReference type="InterPro" id="IPR036179">
    <property type="entry name" value="Ig-like_dom_sf"/>
</dbReference>
<organism evidence="2 3">
    <name type="scientific">Vespula squamosa</name>
    <name type="common">Southern yellow jacket</name>
    <name type="synonym">Wasp</name>
    <dbReference type="NCBI Taxonomy" id="30214"/>
    <lineage>
        <taxon>Eukaryota</taxon>
        <taxon>Metazoa</taxon>
        <taxon>Ecdysozoa</taxon>
        <taxon>Arthropoda</taxon>
        <taxon>Hexapoda</taxon>
        <taxon>Insecta</taxon>
        <taxon>Pterygota</taxon>
        <taxon>Neoptera</taxon>
        <taxon>Endopterygota</taxon>
        <taxon>Hymenoptera</taxon>
        <taxon>Apocrita</taxon>
        <taxon>Aculeata</taxon>
        <taxon>Vespoidea</taxon>
        <taxon>Vespidae</taxon>
        <taxon>Vespinae</taxon>
        <taxon>Vespula</taxon>
    </lineage>
</organism>
<reference evidence="2 3" key="1">
    <citation type="journal article" date="2024" name="Ann. Entomol. Soc. Am.">
        <title>Genomic analyses of the southern and eastern yellowjacket wasps (Hymenoptera: Vespidae) reveal evolutionary signatures of social life.</title>
        <authorList>
            <person name="Catto M.A."/>
            <person name="Caine P.B."/>
            <person name="Orr S.E."/>
            <person name="Hunt B.G."/>
            <person name="Goodisman M.A.D."/>
        </authorList>
    </citation>
    <scope>NUCLEOTIDE SEQUENCE [LARGE SCALE GENOMIC DNA]</scope>
    <source>
        <strain evidence="2">233</strain>
        <tissue evidence="2">Head and thorax</tissue>
    </source>
</reference>
<dbReference type="InterPro" id="IPR013783">
    <property type="entry name" value="Ig-like_fold"/>
</dbReference>
<dbReference type="InterPro" id="IPR003599">
    <property type="entry name" value="Ig_sub"/>
</dbReference>
<accession>A0ABD2AQB9</accession>
<dbReference type="PROSITE" id="PS50835">
    <property type="entry name" value="IG_LIKE"/>
    <property type="match status" value="1"/>
</dbReference>
<evidence type="ECO:0000313" key="3">
    <source>
        <dbReference type="Proteomes" id="UP001607302"/>
    </source>
</evidence>
<evidence type="ECO:0000313" key="2">
    <source>
        <dbReference type="EMBL" id="KAL2722818.1"/>
    </source>
</evidence>
<dbReference type="Pfam" id="PF13927">
    <property type="entry name" value="Ig_3"/>
    <property type="match status" value="1"/>
</dbReference>
<name>A0ABD2AQB9_VESSQ</name>
<dbReference type="SMART" id="SM00409">
    <property type="entry name" value="IG"/>
    <property type="match status" value="1"/>
</dbReference>
<dbReference type="Proteomes" id="UP001607302">
    <property type="component" value="Unassembled WGS sequence"/>
</dbReference>